<feature type="transmembrane region" description="Helical" evidence="8">
    <location>
        <begin position="24"/>
        <end position="47"/>
    </location>
</feature>
<keyword evidence="4" id="KW-1003">Cell membrane</keyword>
<dbReference type="GO" id="GO:0005886">
    <property type="term" value="C:plasma membrane"/>
    <property type="evidence" value="ECO:0007669"/>
    <property type="project" value="UniProtKB-SubCell"/>
</dbReference>
<comment type="similarity">
    <text evidence="2">Belongs to the binding-protein-dependent transport system permease family. FecCD subfamily.</text>
</comment>
<feature type="transmembrane region" description="Helical" evidence="8">
    <location>
        <begin position="168"/>
        <end position="190"/>
    </location>
</feature>
<evidence type="ECO:0000256" key="8">
    <source>
        <dbReference type="SAM" id="Phobius"/>
    </source>
</evidence>
<proteinExistence type="inferred from homology"/>
<evidence type="ECO:0000256" key="6">
    <source>
        <dbReference type="ARBA" id="ARBA00022989"/>
    </source>
</evidence>
<gene>
    <name evidence="9" type="ORF">AVDCRST_MAG25-2290</name>
</gene>
<reference evidence="9" key="1">
    <citation type="submission" date="2020-02" db="EMBL/GenBank/DDBJ databases">
        <authorList>
            <person name="Meier V. D."/>
        </authorList>
    </citation>
    <scope>NUCLEOTIDE SEQUENCE</scope>
    <source>
        <strain evidence="9">AVDCRST_MAG25</strain>
    </source>
</reference>
<dbReference type="Gene3D" id="1.10.3470.10">
    <property type="entry name" value="ABC transporter involved in vitamin B12 uptake, BtuC"/>
    <property type="match status" value="1"/>
</dbReference>
<evidence type="ECO:0000256" key="5">
    <source>
        <dbReference type="ARBA" id="ARBA00022692"/>
    </source>
</evidence>
<dbReference type="GO" id="GO:0022857">
    <property type="term" value="F:transmembrane transporter activity"/>
    <property type="evidence" value="ECO:0007669"/>
    <property type="project" value="InterPro"/>
</dbReference>
<feature type="transmembrane region" description="Helical" evidence="8">
    <location>
        <begin position="137"/>
        <end position="156"/>
    </location>
</feature>
<evidence type="ECO:0000256" key="1">
    <source>
        <dbReference type="ARBA" id="ARBA00004651"/>
    </source>
</evidence>
<evidence type="ECO:0000256" key="4">
    <source>
        <dbReference type="ARBA" id="ARBA00022475"/>
    </source>
</evidence>
<keyword evidence="3" id="KW-0813">Transport</keyword>
<dbReference type="InterPro" id="IPR000522">
    <property type="entry name" value="ABC_transptr_permease_BtuC"/>
</dbReference>
<evidence type="ECO:0000256" key="2">
    <source>
        <dbReference type="ARBA" id="ARBA00007935"/>
    </source>
</evidence>
<accession>A0A6J4RJQ3</accession>
<dbReference type="InterPro" id="IPR037294">
    <property type="entry name" value="ABC_BtuC-like"/>
</dbReference>
<dbReference type="FunFam" id="1.10.3470.10:FF:000001">
    <property type="entry name" value="Vitamin B12 ABC transporter permease BtuC"/>
    <property type="match status" value="1"/>
</dbReference>
<dbReference type="GO" id="GO:0033214">
    <property type="term" value="P:siderophore-iron import into cell"/>
    <property type="evidence" value="ECO:0007669"/>
    <property type="project" value="TreeGrafter"/>
</dbReference>
<feature type="transmembrane region" description="Helical" evidence="8">
    <location>
        <begin position="83"/>
        <end position="101"/>
    </location>
</feature>
<dbReference type="PANTHER" id="PTHR30472:SF24">
    <property type="entry name" value="FERRIC ENTEROBACTIN TRANSPORT SYSTEM PERMEASE PROTEIN FEPG"/>
    <property type="match status" value="1"/>
</dbReference>
<dbReference type="AlphaFoldDB" id="A0A6J4RJQ3"/>
<feature type="transmembrane region" description="Helical" evidence="8">
    <location>
        <begin position="258"/>
        <end position="284"/>
    </location>
</feature>
<keyword evidence="5 8" id="KW-0812">Transmembrane</keyword>
<feature type="transmembrane region" description="Helical" evidence="8">
    <location>
        <begin position="296"/>
        <end position="315"/>
    </location>
</feature>
<dbReference type="EMBL" id="CADCVI010000143">
    <property type="protein sequence ID" value="CAA9474431.1"/>
    <property type="molecule type" value="Genomic_DNA"/>
</dbReference>
<evidence type="ECO:0000256" key="7">
    <source>
        <dbReference type="ARBA" id="ARBA00023136"/>
    </source>
</evidence>
<dbReference type="PANTHER" id="PTHR30472">
    <property type="entry name" value="FERRIC ENTEROBACTIN TRANSPORT SYSTEM PERMEASE PROTEIN"/>
    <property type="match status" value="1"/>
</dbReference>
<evidence type="ECO:0000256" key="3">
    <source>
        <dbReference type="ARBA" id="ARBA00022448"/>
    </source>
</evidence>
<sequence length="351" mass="35983">MMRGLREGGRAAFRVRGASLRIDLRAVVVVSVLGLVALAGIVANVGYGEYPIGPLDVAKTVVGMETADGGNSFIVNTLRLPRALVAFAVGAGLAISGAILQGLTRNPLAAPDIVGINAGAALAAVTLIVALPSVPAAFLPPAAFAGALVVSLLLYALAWRGSSSSIRLVLIGVGIAAIATSLTTMMITFGEIQQVTQALIWLAGSVYGRSWEQLLPLLPWMAIFVPLAFLRSRHLNALNLGDDVARGLGVRVELERGLLVLTSVALAASSVATAGAIGFVGLMAPHAARQLVGPSHGALLPTAAVTGGMFVVLADGLGRIVFAPAEIPCGIVTAVIGAPYFLYLLYRSRNA</sequence>
<dbReference type="Pfam" id="PF01032">
    <property type="entry name" value="FecCD"/>
    <property type="match status" value="1"/>
</dbReference>
<organism evidence="9">
    <name type="scientific">uncultured Rubrobacteraceae bacterium</name>
    <dbReference type="NCBI Taxonomy" id="349277"/>
    <lineage>
        <taxon>Bacteria</taxon>
        <taxon>Bacillati</taxon>
        <taxon>Actinomycetota</taxon>
        <taxon>Rubrobacteria</taxon>
        <taxon>Rubrobacterales</taxon>
        <taxon>Rubrobacteraceae</taxon>
        <taxon>environmental samples</taxon>
    </lineage>
</organism>
<comment type="subcellular location">
    <subcellularLocation>
        <location evidence="1">Cell membrane</location>
        <topology evidence="1">Multi-pass membrane protein</topology>
    </subcellularLocation>
</comment>
<name>A0A6J4RJQ3_9ACTN</name>
<dbReference type="CDD" id="cd06550">
    <property type="entry name" value="TM_ABC_iron-siderophores_like"/>
    <property type="match status" value="1"/>
</dbReference>
<keyword evidence="7 8" id="KW-0472">Membrane</keyword>
<evidence type="ECO:0000313" key="9">
    <source>
        <dbReference type="EMBL" id="CAA9474431.1"/>
    </source>
</evidence>
<protein>
    <submittedName>
        <fullName evidence="9">ABC-type Fe3+-siderophore transport system, permease 2 component</fullName>
    </submittedName>
</protein>
<dbReference type="SUPFAM" id="SSF81345">
    <property type="entry name" value="ABC transporter involved in vitamin B12 uptake, BtuC"/>
    <property type="match status" value="1"/>
</dbReference>
<keyword evidence="6 8" id="KW-1133">Transmembrane helix</keyword>
<feature type="transmembrane region" description="Helical" evidence="8">
    <location>
        <begin position="327"/>
        <end position="346"/>
    </location>
</feature>
<feature type="transmembrane region" description="Helical" evidence="8">
    <location>
        <begin position="113"/>
        <end position="131"/>
    </location>
</feature>